<accession>A0A5P8E9K1</accession>
<dbReference type="OrthoDB" id="1037215at2"/>
<name>A0A5P8E9K1_9BACT</name>
<dbReference type="AlphaFoldDB" id="A0A5P8E9K1"/>
<protein>
    <submittedName>
        <fullName evidence="1">Uncharacterized protein</fullName>
    </submittedName>
</protein>
<evidence type="ECO:0000313" key="2">
    <source>
        <dbReference type="Proteomes" id="UP000249375"/>
    </source>
</evidence>
<reference evidence="1 2" key="1">
    <citation type="submission" date="2018-11" db="EMBL/GenBank/DDBJ databases">
        <authorList>
            <person name="Na S.W."/>
            <person name="Baik M."/>
        </authorList>
    </citation>
    <scope>NUCLEOTIDE SEQUENCE [LARGE SCALE GENOMIC DNA]</scope>
    <source>
        <strain evidence="1 2">E39</strain>
    </source>
</reference>
<proteinExistence type="predicted"/>
<evidence type="ECO:0000313" key="1">
    <source>
        <dbReference type="EMBL" id="QFQ13624.1"/>
    </source>
</evidence>
<dbReference type="EMBL" id="CP033459">
    <property type="protein sequence ID" value="QFQ13624.1"/>
    <property type="molecule type" value="Genomic_DNA"/>
</dbReference>
<organism evidence="1 2">
    <name type="scientific">Pseudoprevotella muciniphila</name>
    <dbReference type="NCBI Taxonomy" id="2133944"/>
    <lineage>
        <taxon>Bacteria</taxon>
        <taxon>Pseudomonadati</taxon>
        <taxon>Bacteroidota</taxon>
        <taxon>Bacteroidia</taxon>
        <taxon>Bacteroidales</taxon>
        <taxon>Prevotellaceae</taxon>
        <taxon>Pseudoprevotella</taxon>
    </lineage>
</organism>
<gene>
    <name evidence="1" type="ORF">C7Y71_011750</name>
</gene>
<keyword evidence="2" id="KW-1185">Reference proteome</keyword>
<dbReference type="Proteomes" id="UP000249375">
    <property type="component" value="Chromosome"/>
</dbReference>
<dbReference type="RefSeq" id="WP_111899118.1">
    <property type="nucleotide sequence ID" value="NZ_CP033459.1"/>
</dbReference>
<dbReference type="KEGG" id="alq:C7Y71_011750"/>
<sequence length="110" mass="12478">MTIQLNQKGSRHLEITEENFLTIRKYALFANLVDSTGYVDEAVLDKLKLNIRSLIASQTEDSKDLLDLCIDVIYHDHMKAFGLQQLINAYNGWLGEQTEESIEADSTTEA</sequence>